<dbReference type="AlphaFoldDB" id="A0A2T2NF80"/>
<sequence length="462" mass="52411">MVGVTLVALPAELKNAIFEKLDKSDLLNICLSSKSMHKAGVYTLYRNVLVSQHQIEKLLRTLIERPEYAAHVKALSIGGYIKTCLGPLHDTSTVYEHAMISRALNELGVKEPTVWEENIEKHNVNAVTALTIGQCPKLQSLVYETHPLDSWFLEIVADVWTNPGNASSLTSVSLLDGDTPPCFTRTQRRENPGRFRDFLKFLYLPQIEELRVVIPWLEPDDMMGGFWPLPNCSDAQHLRKLDFVHSGVSPQSLGRILQRTPNLQELYYSFDSPSSNGTIKMGDLRDALTPVETHLLHLTVKLDIFPDEAVEEIMLPNVLHERLGSLQAFSSLRGLNMPLFAVYGQINNAEAQPLIEMLPSQIKHLTVNNSLWEFRAFQDWIENPALSLLEGLFTSHAFRDHLPNLQEFVFDLDDKEYLTDDFWEKGNDAHTRLETACKKQGVSFELLAEDLEEEEDVDLYGN</sequence>
<name>A0A2T2NF80_CORCC</name>
<dbReference type="OrthoDB" id="3750626at2759"/>
<evidence type="ECO:0000313" key="2">
    <source>
        <dbReference type="EMBL" id="PSN64091.1"/>
    </source>
</evidence>
<evidence type="ECO:0000259" key="1">
    <source>
        <dbReference type="PROSITE" id="PS50181"/>
    </source>
</evidence>
<dbReference type="Proteomes" id="UP000240883">
    <property type="component" value="Unassembled WGS sequence"/>
</dbReference>
<dbReference type="InterPro" id="IPR001810">
    <property type="entry name" value="F-box_dom"/>
</dbReference>
<organism evidence="2 3">
    <name type="scientific">Corynespora cassiicola Philippines</name>
    <dbReference type="NCBI Taxonomy" id="1448308"/>
    <lineage>
        <taxon>Eukaryota</taxon>
        <taxon>Fungi</taxon>
        <taxon>Dikarya</taxon>
        <taxon>Ascomycota</taxon>
        <taxon>Pezizomycotina</taxon>
        <taxon>Dothideomycetes</taxon>
        <taxon>Pleosporomycetidae</taxon>
        <taxon>Pleosporales</taxon>
        <taxon>Corynesporascaceae</taxon>
        <taxon>Corynespora</taxon>
    </lineage>
</organism>
<dbReference type="Gene3D" id="3.80.10.10">
    <property type="entry name" value="Ribonuclease Inhibitor"/>
    <property type="match status" value="1"/>
</dbReference>
<keyword evidence="3" id="KW-1185">Reference proteome</keyword>
<accession>A0A2T2NF80</accession>
<dbReference type="InterPro" id="IPR032675">
    <property type="entry name" value="LRR_dom_sf"/>
</dbReference>
<protein>
    <recommendedName>
        <fullName evidence="1">F-box domain-containing protein</fullName>
    </recommendedName>
</protein>
<dbReference type="PROSITE" id="PS50181">
    <property type="entry name" value="FBOX"/>
    <property type="match status" value="1"/>
</dbReference>
<evidence type="ECO:0000313" key="3">
    <source>
        <dbReference type="Proteomes" id="UP000240883"/>
    </source>
</evidence>
<reference evidence="2 3" key="1">
    <citation type="journal article" date="2018" name="Front. Microbiol.">
        <title>Genome-Wide Analysis of Corynespora cassiicola Leaf Fall Disease Putative Effectors.</title>
        <authorList>
            <person name="Lopez D."/>
            <person name="Ribeiro S."/>
            <person name="Label P."/>
            <person name="Fumanal B."/>
            <person name="Venisse J.S."/>
            <person name="Kohler A."/>
            <person name="de Oliveira R.R."/>
            <person name="Labutti K."/>
            <person name="Lipzen A."/>
            <person name="Lail K."/>
            <person name="Bauer D."/>
            <person name="Ohm R.A."/>
            <person name="Barry K.W."/>
            <person name="Spatafora J."/>
            <person name="Grigoriev I.V."/>
            <person name="Martin F.M."/>
            <person name="Pujade-Renaud V."/>
        </authorList>
    </citation>
    <scope>NUCLEOTIDE SEQUENCE [LARGE SCALE GENOMIC DNA]</scope>
    <source>
        <strain evidence="2 3">Philippines</strain>
    </source>
</reference>
<proteinExistence type="predicted"/>
<dbReference type="EMBL" id="KZ678139">
    <property type="protein sequence ID" value="PSN64091.1"/>
    <property type="molecule type" value="Genomic_DNA"/>
</dbReference>
<feature type="domain" description="F-box" evidence="1">
    <location>
        <begin position="3"/>
        <end position="48"/>
    </location>
</feature>
<gene>
    <name evidence="2" type="ORF">BS50DRAFT_576708</name>
</gene>